<feature type="domain" description="HTH araC/xylS-type" evidence="4">
    <location>
        <begin position="215"/>
        <end position="293"/>
    </location>
</feature>
<keyword evidence="1" id="KW-0805">Transcription regulation</keyword>
<protein>
    <submittedName>
        <fullName evidence="5">AraC family transcriptional regulator</fullName>
    </submittedName>
</protein>
<dbReference type="GO" id="GO:0003700">
    <property type="term" value="F:DNA-binding transcription factor activity"/>
    <property type="evidence" value="ECO:0007669"/>
    <property type="project" value="InterPro"/>
</dbReference>
<dbReference type="AlphaFoldDB" id="A0A9D9EBM7"/>
<dbReference type="Pfam" id="PF12833">
    <property type="entry name" value="HTH_18"/>
    <property type="match status" value="1"/>
</dbReference>
<keyword evidence="3" id="KW-0804">Transcription</keyword>
<dbReference type="PANTHER" id="PTHR43280">
    <property type="entry name" value="ARAC-FAMILY TRANSCRIPTIONAL REGULATOR"/>
    <property type="match status" value="1"/>
</dbReference>
<dbReference type="SUPFAM" id="SSF46689">
    <property type="entry name" value="Homeodomain-like"/>
    <property type="match status" value="1"/>
</dbReference>
<dbReference type="InterPro" id="IPR018060">
    <property type="entry name" value="HTH_AraC"/>
</dbReference>
<accession>A0A9D9EBM7</accession>
<dbReference type="PANTHER" id="PTHR43280:SF32">
    <property type="entry name" value="TRANSCRIPTIONAL REGULATORY PROTEIN"/>
    <property type="match status" value="1"/>
</dbReference>
<dbReference type="SMART" id="SM00342">
    <property type="entry name" value="HTH_ARAC"/>
    <property type="match status" value="1"/>
</dbReference>
<dbReference type="Gene3D" id="1.10.10.60">
    <property type="entry name" value="Homeodomain-like"/>
    <property type="match status" value="1"/>
</dbReference>
<reference evidence="5" key="1">
    <citation type="submission" date="2020-10" db="EMBL/GenBank/DDBJ databases">
        <authorList>
            <person name="Gilroy R."/>
        </authorList>
    </citation>
    <scope>NUCLEOTIDE SEQUENCE</scope>
    <source>
        <strain evidence="5">D5-748</strain>
    </source>
</reference>
<proteinExistence type="predicted"/>
<dbReference type="EMBL" id="JADIMO010000051">
    <property type="protein sequence ID" value="MBO8444936.1"/>
    <property type="molecule type" value="Genomic_DNA"/>
</dbReference>
<keyword evidence="2" id="KW-0238">DNA-binding</keyword>
<sequence length="295" mass="34071">MLDIKTVNDCNRCFGGRILHPQAAIINLENPSLEESSVKFEFYAIMLIEDDVCNCRCCGRRYYDFSNATMVFLKPGEIFRMDADNTLPKKGLLLAFHPDLLSRTALDRHIGDYTFFSYRKEEALHLSMKEKDIVSKYFGDIDEELHHDIDSHSRTLVSRLIELLLDYCTRFYERQFITREDKNRSIMDKIDGIIGNCISSGQLGLEGFPPEELCAEAVNLSSAYFNDLLRFETGKDYNEYCRLKQFEAAKKMLVETSLSPSEIASRLGYGSVRQFSFIFRKLSGRLPSEYRFCCS</sequence>
<dbReference type="PROSITE" id="PS01124">
    <property type="entry name" value="HTH_ARAC_FAMILY_2"/>
    <property type="match status" value="1"/>
</dbReference>
<dbReference type="GO" id="GO:0043565">
    <property type="term" value="F:sequence-specific DNA binding"/>
    <property type="evidence" value="ECO:0007669"/>
    <property type="project" value="InterPro"/>
</dbReference>
<dbReference type="InterPro" id="IPR009057">
    <property type="entry name" value="Homeodomain-like_sf"/>
</dbReference>
<dbReference type="Proteomes" id="UP000823619">
    <property type="component" value="Unassembled WGS sequence"/>
</dbReference>
<evidence type="ECO:0000256" key="1">
    <source>
        <dbReference type="ARBA" id="ARBA00023015"/>
    </source>
</evidence>
<evidence type="ECO:0000256" key="2">
    <source>
        <dbReference type="ARBA" id="ARBA00023125"/>
    </source>
</evidence>
<reference evidence="5" key="2">
    <citation type="journal article" date="2021" name="PeerJ">
        <title>Extensive microbial diversity within the chicken gut microbiome revealed by metagenomics and culture.</title>
        <authorList>
            <person name="Gilroy R."/>
            <person name="Ravi A."/>
            <person name="Getino M."/>
            <person name="Pursley I."/>
            <person name="Horton D.L."/>
            <person name="Alikhan N.F."/>
            <person name="Baker D."/>
            <person name="Gharbi K."/>
            <person name="Hall N."/>
            <person name="Watson M."/>
            <person name="Adriaenssens E.M."/>
            <person name="Foster-Nyarko E."/>
            <person name="Jarju S."/>
            <person name="Secka A."/>
            <person name="Antonio M."/>
            <person name="Oren A."/>
            <person name="Chaudhuri R.R."/>
            <person name="La Ragione R."/>
            <person name="Hildebrand F."/>
            <person name="Pallen M.J."/>
        </authorList>
    </citation>
    <scope>NUCLEOTIDE SEQUENCE</scope>
    <source>
        <strain evidence="5">D5-748</strain>
    </source>
</reference>
<organism evidence="5 6">
    <name type="scientific">Candidatus Cryptobacteroides merdavium</name>
    <dbReference type="NCBI Taxonomy" id="2840769"/>
    <lineage>
        <taxon>Bacteria</taxon>
        <taxon>Pseudomonadati</taxon>
        <taxon>Bacteroidota</taxon>
        <taxon>Bacteroidia</taxon>
        <taxon>Bacteroidales</taxon>
        <taxon>Candidatus Cryptobacteroides</taxon>
    </lineage>
</organism>
<evidence type="ECO:0000313" key="5">
    <source>
        <dbReference type="EMBL" id="MBO8444936.1"/>
    </source>
</evidence>
<evidence type="ECO:0000256" key="3">
    <source>
        <dbReference type="ARBA" id="ARBA00023163"/>
    </source>
</evidence>
<evidence type="ECO:0000313" key="6">
    <source>
        <dbReference type="Proteomes" id="UP000823619"/>
    </source>
</evidence>
<evidence type="ECO:0000259" key="4">
    <source>
        <dbReference type="PROSITE" id="PS01124"/>
    </source>
</evidence>
<name>A0A9D9EBM7_9BACT</name>
<gene>
    <name evidence="5" type="ORF">IAC23_04475</name>
</gene>
<comment type="caution">
    <text evidence="5">The sequence shown here is derived from an EMBL/GenBank/DDBJ whole genome shotgun (WGS) entry which is preliminary data.</text>
</comment>